<evidence type="ECO:0000259" key="1">
    <source>
        <dbReference type="PROSITE" id="PS50181"/>
    </source>
</evidence>
<proteinExistence type="predicted"/>
<dbReference type="PANTHER" id="PTHR32278">
    <property type="entry name" value="F-BOX DOMAIN-CONTAINING PROTEIN"/>
    <property type="match status" value="1"/>
</dbReference>
<dbReference type="EMBL" id="KV016695">
    <property type="protein sequence ID" value="KZV19468.1"/>
    <property type="molecule type" value="Genomic_DNA"/>
</dbReference>
<dbReference type="InterPro" id="IPR036047">
    <property type="entry name" value="F-box-like_dom_sf"/>
</dbReference>
<gene>
    <name evidence="2" type="ORF">F511_31838</name>
</gene>
<dbReference type="Pfam" id="PF14299">
    <property type="entry name" value="PP2"/>
    <property type="match status" value="1"/>
</dbReference>
<protein>
    <recommendedName>
        <fullName evidence="1">F-box domain-containing protein</fullName>
    </recommendedName>
</protein>
<dbReference type="SUPFAM" id="SSF81383">
    <property type="entry name" value="F-box domain"/>
    <property type="match status" value="1"/>
</dbReference>
<reference evidence="2 3" key="1">
    <citation type="journal article" date="2015" name="Proc. Natl. Acad. Sci. U.S.A.">
        <title>The resurrection genome of Boea hygrometrica: A blueprint for survival of dehydration.</title>
        <authorList>
            <person name="Xiao L."/>
            <person name="Yang G."/>
            <person name="Zhang L."/>
            <person name="Yang X."/>
            <person name="Zhao S."/>
            <person name="Ji Z."/>
            <person name="Zhou Q."/>
            <person name="Hu M."/>
            <person name="Wang Y."/>
            <person name="Chen M."/>
            <person name="Xu Y."/>
            <person name="Jin H."/>
            <person name="Xiao X."/>
            <person name="Hu G."/>
            <person name="Bao F."/>
            <person name="Hu Y."/>
            <person name="Wan P."/>
            <person name="Li L."/>
            <person name="Deng X."/>
            <person name="Kuang T."/>
            <person name="Xiang C."/>
            <person name="Zhu J.K."/>
            <person name="Oliver M.J."/>
            <person name="He Y."/>
        </authorList>
    </citation>
    <scope>NUCLEOTIDE SEQUENCE [LARGE SCALE GENOMIC DNA]</scope>
    <source>
        <strain evidence="3">cv. XS01</strain>
    </source>
</reference>
<dbReference type="PANTHER" id="PTHR32278:SF11">
    <property type="entry name" value="F-BOX DOMAIN-CONTAINING PROTEIN"/>
    <property type="match status" value="1"/>
</dbReference>
<dbReference type="PROSITE" id="PS50181">
    <property type="entry name" value="FBOX"/>
    <property type="match status" value="1"/>
</dbReference>
<sequence length="257" mass="28890">MAKTRIESLPEDCVVHVLSFTSPRDACRSSAVSSFFREAADSDLTWRKFLPADYAEIISRSVRDMEFSSMKDLFLKLSSTPLLIDGGRKTFSIDKYTNKKCYMLSTKELSIAWATNNLNWCRKPLLQSRFPESVELIMVNWLEIHGSIDSGLLSTNTTYSAYLVFQVADRAFGLGTLPSEVTVEVGDYKARGSVYIKLGDDKLCLRGDGWLEVELGEFHNNGNGGCQNEVKMWLKEVKGVHLKGGLLVEGIEIRPKR</sequence>
<organism evidence="2 3">
    <name type="scientific">Dorcoceras hygrometricum</name>
    <dbReference type="NCBI Taxonomy" id="472368"/>
    <lineage>
        <taxon>Eukaryota</taxon>
        <taxon>Viridiplantae</taxon>
        <taxon>Streptophyta</taxon>
        <taxon>Embryophyta</taxon>
        <taxon>Tracheophyta</taxon>
        <taxon>Spermatophyta</taxon>
        <taxon>Magnoliopsida</taxon>
        <taxon>eudicotyledons</taxon>
        <taxon>Gunneridae</taxon>
        <taxon>Pentapetalae</taxon>
        <taxon>asterids</taxon>
        <taxon>lamiids</taxon>
        <taxon>Lamiales</taxon>
        <taxon>Gesneriaceae</taxon>
        <taxon>Didymocarpoideae</taxon>
        <taxon>Trichosporeae</taxon>
        <taxon>Loxocarpinae</taxon>
        <taxon>Dorcoceras</taxon>
    </lineage>
</organism>
<feature type="domain" description="F-box" evidence="1">
    <location>
        <begin position="3"/>
        <end position="49"/>
    </location>
</feature>
<dbReference type="AlphaFoldDB" id="A0A2Z7ACY2"/>
<dbReference type="CDD" id="cd22162">
    <property type="entry name" value="F-box_AtSKIP3-like"/>
    <property type="match status" value="1"/>
</dbReference>
<dbReference type="SMART" id="SM00256">
    <property type="entry name" value="FBOX"/>
    <property type="match status" value="1"/>
</dbReference>
<keyword evidence="3" id="KW-1185">Reference proteome</keyword>
<dbReference type="InterPro" id="IPR001810">
    <property type="entry name" value="F-box_dom"/>
</dbReference>
<accession>A0A2Z7ACY2</accession>
<evidence type="ECO:0000313" key="3">
    <source>
        <dbReference type="Proteomes" id="UP000250235"/>
    </source>
</evidence>
<evidence type="ECO:0000313" key="2">
    <source>
        <dbReference type="EMBL" id="KZV19468.1"/>
    </source>
</evidence>
<dbReference type="Proteomes" id="UP000250235">
    <property type="component" value="Unassembled WGS sequence"/>
</dbReference>
<name>A0A2Z7ACY2_9LAMI</name>
<dbReference type="Gene3D" id="1.20.1280.50">
    <property type="match status" value="1"/>
</dbReference>
<dbReference type="Pfam" id="PF12937">
    <property type="entry name" value="F-box-like"/>
    <property type="match status" value="1"/>
</dbReference>
<dbReference type="InterPro" id="IPR025886">
    <property type="entry name" value="PP2-like"/>
</dbReference>
<dbReference type="OrthoDB" id="1918565at2759"/>